<feature type="binding site" evidence="5">
    <location>
        <position position="238"/>
    </location>
    <ligand>
        <name>pyruvate</name>
        <dbReference type="ChEBI" id="CHEBI:15361"/>
    </ligand>
</feature>
<organism evidence="6 7">
    <name type="scientific">Auraticoccus cholistanensis</name>
    <dbReference type="NCBI Taxonomy" id="2656650"/>
    <lineage>
        <taxon>Bacteria</taxon>
        <taxon>Bacillati</taxon>
        <taxon>Actinomycetota</taxon>
        <taxon>Actinomycetes</taxon>
        <taxon>Propionibacteriales</taxon>
        <taxon>Propionibacteriaceae</taxon>
        <taxon>Auraticoccus</taxon>
    </lineage>
</organism>
<evidence type="ECO:0000313" key="7">
    <source>
        <dbReference type="Proteomes" id="UP000435304"/>
    </source>
</evidence>
<dbReference type="SUPFAM" id="SSF51569">
    <property type="entry name" value="Aldolase"/>
    <property type="match status" value="1"/>
</dbReference>
<dbReference type="Proteomes" id="UP000435304">
    <property type="component" value="Unassembled WGS sequence"/>
</dbReference>
<evidence type="ECO:0000256" key="5">
    <source>
        <dbReference type="PIRSR" id="PIRSR001365-2"/>
    </source>
</evidence>
<dbReference type="InterPro" id="IPR013785">
    <property type="entry name" value="Aldolase_TIM"/>
</dbReference>
<evidence type="ECO:0008006" key="8">
    <source>
        <dbReference type="Google" id="ProtNLM"/>
    </source>
</evidence>
<dbReference type="SMART" id="SM01130">
    <property type="entry name" value="DHDPS"/>
    <property type="match status" value="1"/>
</dbReference>
<evidence type="ECO:0000256" key="1">
    <source>
        <dbReference type="ARBA" id="ARBA00007592"/>
    </source>
</evidence>
<protein>
    <recommendedName>
        <fullName evidence="8">Dihydrodipicolinate synthase family protein</fullName>
    </recommendedName>
</protein>
<dbReference type="PRINTS" id="PR00146">
    <property type="entry name" value="DHPICSNTHASE"/>
</dbReference>
<gene>
    <name evidence="6" type="ORF">GC722_06005</name>
</gene>
<dbReference type="InterPro" id="IPR002220">
    <property type="entry name" value="DapA-like"/>
</dbReference>
<comment type="caution">
    <text evidence="6">The sequence shown here is derived from an EMBL/GenBank/DDBJ whole genome shotgun (WGS) entry which is preliminary data.</text>
</comment>
<feature type="active site" description="Schiff-base intermediate with substrate" evidence="4">
    <location>
        <position position="193"/>
    </location>
</feature>
<dbReference type="PANTHER" id="PTHR12128:SF66">
    <property type="entry name" value="4-HYDROXY-2-OXOGLUTARATE ALDOLASE, MITOCHONDRIAL"/>
    <property type="match status" value="1"/>
</dbReference>
<dbReference type="Pfam" id="PF00701">
    <property type="entry name" value="DHDPS"/>
    <property type="match status" value="1"/>
</dbReference>
<dbReference type="CDD" id="cd00408">
    <property type="entry name" value="DHDPS-like"/>
    <property type="match status" value="1"/>
</dbReference>
<dbReference type="AlphaFoldDB" id="A0A6A9V0H0"/>
<evidence type="ECO:0000256" key="2">
    <source>
        <dbReference type="ARBA" id="ARBA00023239"/>
    </source>
</evidence>
<reference evidence="6 7" key="1">
    <citation type="submission" date="2019-12" db="EMBL/GenBank/DDBJ databases">
        <title>Auraticoccus cholistani sp. nov., an actinomycete isolated from soil of Cholistan desert.</title>
        <authorList>
            <person name="Cheema M.T."/>
        </authorList>
    </citation>
    <scope>NUCLEOTIDE SEQUENCE [LARGE SCALE GENOMIC DNA]</scope>
    <source>
        <strain evidence="6 7">F435</strain>
    </source>
</reference>
<evidence type="ECO:0000256" key="4">
    <source>
        <dbReference type="PIRSR" id="PIRSR001365-1"/>
    </source>
</evidence>
<name>A0A6A9V0H0_9ACTN</name>
<dbReference type="EMBL" id="WPCU01000005">
    <property type="protein sequence ID" value="MVA75579.1"/>
    <property type="molecule type" value="Genomic_DNA"/>
</dbReference>
<dbReference type="GO" id="GO:0008840">
    <property type="term" value="F:4-hydroxy-tetrahydrodipicolinate synthase activity"/>
    <property type="evidence" value="ECO:0007669"/>
    <property type="project" value="TreeGrafter"/>
</dbReference>
<feature type="active site" description="Proton donor/acceptor" evidence="4">
    <location>
        <position position="165"/>
    </location>
</feature>
<dbReference type="PIRSF" id="PIRSF001365">
    <property type="entry name" value="DHDPS"/>
    <property type="match status" value="1"/>
</dbReference>
<keyword evidence="2 3" id="KW-0456">Lyase</keyword>
<sequence>MVEERNLDIDHEALDHYGMPPAFNTSTETQMTEPLGVVPPVVLPMSRDGGIDSASLERHVNHLVDAGVSGLWVNGTTGEFYALDVELRARAVRECVKATGGRVPVVAHVGDTSTDLALQHARAAVAAGAQHVAVLPPYFIGFGQEELKAHFRAVARVVGGPVYAYHLPQLAPATLSLDSIVELVAEGVLCGAKDSSSNMVWFRQLQARLRAEGTPLPVLTGGSSVADLGYFLGAVGSVSSTGNLTPRHLVRQYQAALAEDWTLVRALQEQTEELIARLTLPGLAPSPSLTNAVYKYVLVALGRIDDEHTARPQALLPEPARQHLDTHALPLVEHLESQEHPPRP</sequence>
<keyword evidence="7" id="KW-1185">Reference proteome</keyword>
<dbReference type="PANTHER" id="PTHR12128">
    <property type="entry name" value="DIHYDRODIPICOLINATE SYNTHASE"/>
    <property type="match status" value="1"/>
</dbReference>
<comment type="similarity">
    <text evidence="1 3">Belongs to the DapA family.</text>
</comment>
<evidence type="ECO:0000256" key="3">
    <source>
        <dbReference type="PIRNR" id="PIRNR001365"/>
    </source>
</evidence>
<feature type="binding site" evidence="5">
    <location>
        <position position="77"/>
    </location>
    <ligand>
        <name>pyruvate</name>
        <dbReference type="ChEBI" id="CHEBI:15361"/>
    </ligand>
</feature>
<dbReference type="Gene3D" id="3.20.20.70">
    <property type="entry name" value="Aldolase class I"/>
    <property type="match status" value="1"/>
</dbReference>
<evidence type="ECO:0000313" key="6">
    <source>
        <dbReference type="EMBL" id="MVA75579.1"/>
    </source>
</evidence>
<proteinExistence type="inferred from homology"/>
<accession>A0A6A9V0H0</accession>